<feature type="compositionally biased region" description="Basic and acidic residues" evidence="1">
    <location>
        <begin position="37"/>
        <end position="54"/>
    </location>
</feature>
<feature type="non-terminal residue" evidence="2">
    <location>
        <position position="146"/>
    </location>
</feature>
<protein>
    <submittedName>
        <fullName evidence="2">Uncharacterized protein</fullName>
    </submittedName>
</protein>
<comment type="caution">
    <text evidence="2">The sequence shown here is derived from an EMBL/GenBank/DDBJ whole genome shotgun (WGS) entry which is preliminary data.</text>
</comment>
<evidence type="ECO:0000256" key="1">
    <source>
        <dbReference type="SAM" id="MobiDB-lite"/>
    </source>
</evidence>
<dbReference type="Proteomes" id="UP001266305">
    <property type="component" value="Unassembled WGS sequence"/>
</dbReference>
<gene>
    <name evidence="2" type="ORF">P7K49_029368</name>
</gene>
<name>A0ABQ9U6Z9_SAGOE</name>
<keyword evidence="3" id="KW-1185">Reference proteome</keyword>
<feature type="region of interest" description="Disordered" evidence="1">
    <location>
        <begin position="1"/>
        <end position="146"/>
    </location>
</feature>
<feature type="compositionally biased region" description="Low complexity" evidence="1">
    <location>
        <begin position="94"/>
        <end position="108"/>
    </location>
</feature>
<proteinExistence type="predicted"/>
<feature type="compositionally biased region" description="Basic residues" evidence="1">
    <location>
        <begin position="61"/>
        <end position="70"/>
    </location>
</feature>
<accession>A0ABQ9U6Z9</accession>
<sequence length="146" mass="15711">KAITPKLTSEPSLQRAAFRPGTGPHGVRPAPFADPAAPDRHHEGNAGDKARDWGLESPAQHRAHAFRPARHCAPPGSRRLRALPLWPSRPRSQPPGTSSASSRSSPCALRPPPPAQQTSPRRWRRVPALPIGPRAVAPRRSQSAAT</sequence>
<feature type="non-terminal residue" evidence="2">
    <location>
        <position position="1"/>
    </location>
</feature>
<evidence type="ECO:0000313" key="2">
    <source>
        <dbReference type="EMBL" id="KAK2092839.1"/>
    </source>
</evidence>
<evidence type="ECO:0000313" key="3">
    <source>
        <dbReference type="Proteomes" id="UP001266305"/>
    </source>
</evidence>
<reference evidence="2 3" key="1">
    <citation type="submission" date="2023-05" db="EMBL/GenBank/DDBJ databases">
        <title>B98-5 Cell Line De Novo Hybrid Assembly: An Optical Mapping Approach.</title>
        <authorList>
            <person name="Kananen K."/>
            <person name="Auerbach J.A."/>
            <person name="Kautto E."/>
            <person name="Blachly J.S."/>
        </authorList>
    </citation>
    <scope>NUCLEOTIDE SEQUENCE [LARGE SCALE GENOMIC DNA]</scope>
    <source>
        <strain evidence="2">B95-8</strain>
        <tissue evidence="2">Cell line</tissue>
    </source>
</reference>
<organism evidence="2 3">
    <name type="scientific">Saguinus oedipus</name>
    <name type="common">Cotton-top tamarin</name>
    <name type="synonym">Oedipomidas oedipus</name>
    <dbReference type="NCBI Taxonomy" id="9490"/>
    <lineage>
        <taxon>Eukaryota</taxon>
        <taxon>Metazoa</taxon>
        <taxon>Chordata</taxon>
        <taxon>Craniata</taxon>
        <taxon>Vertebrata</taxon>
        <taxon>Euteleostomi</taxon>
        <taxon>Mammalia</taxon>
        <taxon>Eutheria</taxon>
        <taxon>Euarchontoglires</taxon>
        <taxon>Primates</taxon>
        <taxon>Haplorrhini</taxon>
        <taxon>Platyrrhini</taxon>
        <taxon>Cebidae</taxon>
        <taxon>Callitrichinae</taxon>
        <taxon>Saguinus</taxon>
    </lineage>
</organism>
<feature type="compositionally biased region" description="Polar residues" evidence="1">
    <location>
        <begin position="1"/>
        <end position="12"/>
    </location>
</feature>
<dbReference type="EMBL" id="JASSZA010000015">
    <property type="protein sequence ID" value="KAK2092839.1"/>
    <property type="molecule type" value="Genomic_DNA"/>
</dbReference>